<evidence type="ECO:0000313" key="2">
    <source>
        <dbReference type="Proteomes" id="UP000297910"/>
    </source>
</evidence>
<keyword evidence="2" id="KW-1185">Reference proteome</keyword>
<sequence length="94" mass="10489">MTSLFAGTLVLHPARNTSHAEKVEWRKSLSSQGICSVTLSQHGVCRGYVFFGMKISVLVSLSYMDLGMETFEGLSLDIIIHSEPVHMGIRSFKW</sequence>
<name>A0A4Z1FGW1_9HELO</name>
<reference evidence="1 2" key="1">
    <citation type="submission" date="2017-12" db="EMBL/GenBank/DDBJ databases">
        <title>Comparative genomics of Botrytis spp.</title>
        <authorList>
            <person name="Valero-Jimenez C.A."/>
            <person name="Tapia P."/>
            <person name="Veloso J."/>
            <person name="Silva-Moreno E."/>
            <person name="Staats M."/>
            <person name="Valdes J.H."/>
            <person name="Van Kan J.A.L."/>
        </authorList>
    </citation>
    <scope>NUCLEOTIDE SEQUENCE [LARGE SCALE GENOMIC DNA]</scope>
    <source>
        <strain evidence="1 2">Bp0003</strain>
    </source>
</reference>
<dbReference type="Proteomes" id="UP000297910">
    <property type="component" value="Unassembled WGS sequence"/>
</dbReference>
<comment type="caution">
    <text evidence="1">The sequence shown here is derived from an EMBL/GenBank/DDBJ whole genome shotgun (WGS) entry which is preliminary data.</text>
</comment>
<evidence type="ECO:0000313" key="1">
    <source>
        <dbReference type="EMBL" id="TGO23665.1"/>
    </source>
</evidence>
<dbReference type="EMBL" id="PQXI01000125">
    <property type="protein sequence ID" value="TGO23665.1"/>
    <property type="molecule type" value="Genomic_DNA"/>
</dbReference>
<gene>
    <name evidence="1" type="ORF">BPAE_0125g00180</name>
</gene>
<dbReference type="AlphaFoldDB" id="A0A4Z1FGW1"/>
<organism evidence="1 2">
    <name type="scientific">Botrytis paeoniae</name>
    <dbReference type="NCBI Taxonomy" id="278948"/>
    <lineage>
        <taxon>Eukaryota</taxon>
        <taxon>Fungi</taxon>
        <taxon>Dikarya</taxon>
        <taxon>Ascomycota</taxon>
        <taxon>Pezizomycotina</taxon>
        <taxon>Leotiomycetes</taxon>
        <taxon>Helotiales</taxon>
        <taxon>Sclerotiniaceae</taxon>
        <taxon>Botrytis</taxon>
    </lineage>
</organism>
<proteinExistence type="predicted"/>
<protein>
    <submittedName>
        <fullName evidence="1">Uncharacterized protein</fullName>
    </submittedName>
</protein>
<accession>A0A4Z1FGW1</accession>